<gene>
    <name evidence="2" type="ORF">S01H4_41413</name>
</gene>
<organism evidence="2">
    <name type="scientific">marine sediment metagenome</name>
    <dbReference type="NCBI Taxonomy" id="412755"/>
    <lineage>
        <taxon>unclassified sequences</taxon>
        <taxon>metagenomes</taxon>
        <taxon>ecological metagenomes</taxon>
    </lineage>
</organism>
<dbReference type="PANTHER" id="PTHR42921">
    <property type="entry name" value="ACETOACETYL-COA SYNTHETASE"/>
    <property type="match status" value="1"/>
</dbReference>
<dbReference type="InterPro" id="IPR000873">
    <property type="entry name" value="AMP-dep_synth/lig_dom"/>
</dbReference>
<evidence type="ECO:0000259" key="1">
    <source>
        <dbReference type="Pfam" id="PF00501"/>
    </source>
</evidence>
<feature type="domain" description="AMP-dependent synthetase/ligase" evidence="1">
    <location>
        <begin position="1"/>
        <end position="128"/>
    </location>
</feature>
<dbReference type="SUPFAM" id="SSF56801">
    <property type="entry name" value="Acetyl-CoA synthetase-like"/>
    <property type="match status" value="1"/>
</dbReference>
<name>X1CSE3_9ZZZZ</name>
<comment type="caution">
    <text evidence="2">The sequence shown here is derived from an EMBL/GenBank/DDBJ whole genome shotgun (WGS) entry which is preliminary data.</text>
</comment>
<reference evidence="2" key="1">
    <citation type="journal article" date="2014" name="Front. Microbiol.">
        <title>High frequency of phylogenetically diverse reductive dehalogenase-homologous genes in deep subseafloor sedimentary metagenomes.</title>
        <authorList>
            <person name="Kawai M."/>
            <person name="Futagami T."/>
            <person name="Toyoda A."/>
            <person name="Takaki Y."/>
            <person name="Nishi S."/>
            <person name="Hori S."/>
            <person name="Arai W."/>
            <person name="Tsubouchi T."/>
            <person name="Morono Y."/>
            <person name="Uchiyama I."/>
            <person name="Ito T."/>
            <person name="Fujiyama A."/>
            <person name="Inagaki F."/>
            <person name="Takami H."/>
        </authorList>
    </citation>
    <scope>NUCLEOTIDE SEQUENCE</scope>
    <source>
        <strain evidence="2">Expedition CK06-06</strain>
    </source>
</reference>
<dbReference type="InterPro" id="IPR042099">
    <property type="entry name" value="ANL_N_sf"/>
</dbReference>
<feature type="non-terminal residue" evidence="2">
    <location>
        <position position="1"/>
    </location>
</feature>
<sequence length="180" mass="19910">TGKPKCMVQGAGGVLINHLKELILSTDLNRSDVIIYITAPSWMMWNWLISSLAVGATVFLYDGNPLYPDPLRMFELIEKYKISIFGTSASYIHHLMGIGAKPTEKYDLSSLREISQTASTLSPEGFEYVYRDIKKDLYFNSISGGTDFNGCFACALPILPVYSGELQVKSLGIVPKTLSL</sequence>
<dbReference type="Gene3D" id="3.40.50.12780">
    <property type="entry name" value="N-terminal domain of ligase-like"/>
    <property type="match status" value="1"/>
</dbReference>
<accession>X1CSE3</accession>
<dbReference type="GO" id="GO:0030729">
    <property type="term" value="F:acetoacetate-CoA ligase activity"/>
    <property type="evidence" value="ECO:0007669"/>
    <property type="project" value="TreeGrafter"/>
</dbReference>
<dbReference type="PANTHER" id="PTHR42921:SF1">
    <property type="entry name" value="ACETOACETYL-COA SYNTHETASE"/>
    <property type="match status" value="1"/>
</dbReference>
<protein>
    <recommendedName>
        <fullName evidence="1">AMP-dependent synthetase/ligase domain-containing protein</fullName>
    </recommendedName>
</protein>
<dbReference type="AlphaFoldDB" id="X1CSE3"/>
<dbReference type="EMBL" id="BART01022646">
    <property type="protein sequence ID" value="GAG98988.1"/>
    <property type="molecule type" value="Genomic_DNA"/>
</dbReference>
<evidence type="ECO:0000313" key="2">
    <source>
        <dbReference type="EMBL" id="GAG98988.1"/>
    </source>
</evidence>
<proteinExistence type="predicted"/>
<dbReference type="Pfam" id="PF00501">
    <property type="entry name" value="AMP-binding"/>
    <property type="match status" value="1"/>
</dbReference>